<dbReference type="PANTHER" id="PTHR47495:SF1">
    <property type="entry name" value="BLL3820 PROTEIN"/>
    <property type="match status" value="1"/>
</dbReference>
<dbReference type="InterPro" id="IPR037165">
    <property type="entry name" value="AldOxase/xan_DH_Mopterin-bd_sf"/>
</dbReference>
<dbReference type="InterPro" id="IPR046867">
    <property type="entry name" value="AldOxase/xan_DH_MoCoBD2"/>
</dbReference>
<dbReference type="RefSeq" id="WP_185717005.1">
    <property type="nucleotide sequence ID" value="NZ_BAAAWI010000001.1"/>
</dbReference>
<dbReference type="PANTHER" id="PTHR47495">
    <property type="entry name" value="ALDEHYDE DEHYDROGENASE"/>
    <property type="match status" value="1"/>
</dbReference>
<sequence length="780" mass="83963">MAHHRTAATPRPARPRVDVSRRKFLGFVIAAPTLVVAAEMGRQSLGLGPTAVASPLVSPPQVPEAYDLLDLLRETSRATANLIRITVNRDSTVSFELPRSDNGQGIITSTQMIIAEEMGLDPDQVIVTLADARPELLFNQITAGSSTTFTTYTPIRVAAAIANKRLLDAAAAQLEQEVSLLTSRAGLITSTVGAVIPIGDLAEVAGTDVTEEVEVLLKPREEFTVVGRPRNKSDQVAMVTGAKKFVTDLAIPDALPTMVCRAPTLNGTPDGVDNIDEVRRMPGVTDVEVVGTGIAVRALTFGQCIDAIQVLRARWGSGTAEGANDDSVLAEIKAAELPLVVPAGVVGESLESEHTFYFRSGASLETNSAIADVRDGRAEIWGPAKNPIAAQAEIAKVIGLPTSAVTFHVIEGGGSFGRKLFFDAALEAAEISQKMGKPVKLMWHRADDSRVGRVHPLCTSRVRAVVAGDTVVSFEQRHASVATETNPGLGEPLTAAVFRLPAANYTLSQSIFELTQVTHYNFGVSTRLLNEVDLRFNTQSTRNIYSPDVTAARELMVDQIAEQMGKDPYEFRREFLKSDRARGVLDKVAEEGDWGKSMPEGTAQGIGFHFEYKGVSACLVEIDCRPETVNRPIREGITGPRVTKVTFAIDPGLAINPRGIEAQMMGGINDAIANILTASLHLTDGYFVEASWDNYFYTRQWNTPIEMDIHIVDSGFPEPGGIGEAGVASTGAAVANAYRRATGITPEYFPINHKDPFPYEPKPVVPPVPQSPTDGLQFTF</sequence>
<dbReference type="InterPro" id="IPR012368">
    <property type="entry name" value="OxRdtase_Mopterin-bd_su_IorB"/>
</dbReference>
<dbReference type="PROSITE" id="PS51318">
    <property type="entry name" value="TAT"/>
    <property type="match status" value="1"/>
</dbReference>
<keyword evidence="4" id="KW-1185">Reference proteome</keyword>
<dbReference type="KEGG" id="ppel:H6H00_18525"/>
<proteinExistence type="predicted"/>
<dbReference type="InterPro" id="IPR052516">
    <property type="entry name" value="N-heterocyclic_Hydroxylase"/>
</dbReference>
<protein>
    <submittedName>
        <fullName evidence="3">Xanthine dehydrogenase family protein molybdopterin-binding subunit</fullName>
    </submittedName>
</protein>
<evidence type="ECO:0000259" key="2">
    <source>
        <dbReference type="Pfam" id="PF20256"/>
    </source>
</evidence>
<dbReference type="GO" id="GO:0016491">
    <property type="term" value="F:oxidoreductase activity"/>
    <property type="evidence" value="ECO:0007669"/>
    <property type="project" value="InterPro"/>
</dbReference>
<dbReference type="Pfam" id="PF20256">
    <property type="entry name" value="MoCoBD_2"/>
    <property type="match status" value="1"/>
</dbReference>
<dbReference type="InterPro" id="IPR008274">
    <property type="entry name" value="AldOxase/xan_DH_MoCoBD1"/>
</dbReference>
<feature type="domain" description="Aldehyde oxidase/xanthine dehydrogenase first molybdopterin binding" evidence="1">
    <location>
        <begin position="359"/>
        <end position="574"/>
    </location>
</feature>
<dbReference type="SUPFAM" id="SSF56003">
    <property type="entry name" value="Molybdenum cofactor-binding domain"/>
    <property type="match status" value="2"/>
</dbReference>
<evidence type="ECO:0000313" key="3">
    <source>
        <dbReference type="EMBL" id="QNG50243.1"/>
    </source>
</evidence>
<evidence type="ECO:0000313" key="4">
    <source>
        <dbReference type="Proteomes" id="UP000515728"/>
    </source>
</evidence>
<organism evidence="3 4">
    <name type="scientific">Pseudonocardia petroleophila</name>
    <dbReference type="NCBI Taxonomy" id="37331"/>
    <lineage>
        <taxon>Bacteria</taxon>
        <taxon>Bacillati</taxon>
        <taxon>Actinomycetota</taxon>
        <taxon>Actinomycetes</taxon>
        <taxon>Pseudonocardiales</taxon>
        <taxon>Pseudonocardiaceae</taxon>
        <taxon>Pseudonocardia</taxon>
    </lineage>
</organism>
<dbReference type="Pfam" id="PF02738">
    <property type="entry name" value="MoCoBD_1"/>
    <property type="match status" value="1"/>
</dbReference>
<evidence type="ECO:0000259" key="1">
    <source>
        <dbReference type="Pfam" id="PF02738"/>
    </source>
</evidence>
<reference evidence="3 4" key="1">
    <citation type="submission" date="2020-08" db="EMBL/GenBank/DDBJ databases">
        <authorList>
            <person name="Mo P."/>
        </authorList>
    </citation>
    <scope>NUCLEOTIDE SEQUENCE [LARGE SCALE GENOMIC DNA]</scope>
    <source>
        <strain evidence="3 4">CGMCC 4.1532</strain>
    </source>
</reference>
<feature type="domain" description="Aldehyde oxidase/xanthine dehydrogenase second molybdopterin binding" evidence="2">
    <location>
        <begin position="80"/>
        <end position="206"/>
    </location>
</feature>
<dbReference type="EMBL" id="CP060131">
    <property type="protein sequence ID" value="QNG50243.1"/>
    <property type="molecule type" value="Genomic_DNA"/>
</dbReference>
<dbReference type="InterPro" id="IPR006311">
    <property type="entry name" value="TAT_signal"/>
</dbReference>
<name>A0A7G7MBT2_9PSEU</name>
<gene>
    <name evidence="3" type="ORF">H6H00_18525</name>
</gene>
<dbReference type="Proteomes" id="UP000515728">
    <property type="component" value="Chromosome"/>
</dbReference>
<accession>A0A7G7MBT2</accession>
<dbReference type="AlphaFoldDB" id="A0A7G7MBT2"/>
<dbReference type="PIRSF" id="PIRSF036389">
    <property type="entry name" value="IOR_B"/>
    <property type="match status" value="1"/>
</dbReference>
<dbReference type="Gene3D" id="3.90.1170.50">
    <property type="entry name" value="Aldehyde oxidase/xanthine dehydrogenase, a/b hammerhead"/>
    <property type="match status" value="1"/>
</dbReference>
<dbReference type="Gene3D" id="3.30.365.10">
    <property type="entry name" value="Aldehyde oxidase/xanthine dehydrogenase, molybdopterin binding domain"/>
    <property type="match status" value="3"/>
</dbReference>